<proteinExistence type="predicted"/>
<evidence type="ECO:0000313" key="2">
    <source>
        <dbReference type="EMBL" id="MDB1998955.1"/>
    </source>
</evidence>
<dbReference type="RefSeq" id="WP_003501696.1">
    <property type="nucleotide sequence ID" value="NZ_CABHNX010000211.1"/>
</dbReference>
<comment type="caution">
    <text evidence="1">The sequence shown here is derived from an EMBL/GenBank/DDBJ whole genome shotgun (WGS) entry which is preliminary data.</text>
</comment>
<protein>
    <submittedName>
        <fullName evidence="1">DUF3793 family protein</fullName>
    </submittedName>
</protein>
<dbReference type="Proteomes" id="UP001300871">
    <property type="component" value="Unassembled WGS sequence"/>
</dbReference>
<accession>A0AAW5F437</accession>
<dbReference type="EMBL" id="JAQLGM010000003">
    <property type="protein sequence ID" value="MDB1998955.1"/>
    <property type="molecule type" value="Genomic_DNA"/>
</dbReference>
<dbReference type="Pfam" id="PF12672">
    <property type="entry name" value="DUF3793"/>
    <property type="match status" value="1"/>
</dbReference>
<reference evidence="1" key="1">
    <citation type="journal article" date="2022" name="Cell Host Microbe">
        <title>Colonization of the live biotherapeutic product VE303 and modulation of the microbiota and metabolites in healthy volunteers.</title>
        <authorList>
            <person name="Dsouza M."/>
            <person name="Menon R."/>
            <person name="Crossette E."/>
            <person name="Bhattarai S.K."/>
            <person name="Schneider J."/>
            <person name="Kim Y.G."/>
            <person name="Reddy S."/>
            <person name="Caballero S."/>
            <person name="Felix C."/>
            <person name="Cornacchione L."/>
            <person name="Hendrickson J."/>
            <person name="Watson A.R."/>
            <person name="Minot S.S."/>
            <person name="Greenfield N."/>
            <person name="Schopf L."/>
            <person name="Szabady R."/>
            <person name="Patarroyo J."/>
            <person name="Smith W."/>
            <person name="Harrison P."/>
            <person name="Kuijper E.J."/>
            <person name="Kelly C.P."/>
            <person name="Olle B."/>
            <person name="Bobilev D."/>
            <person name="Silber J.L."/>
            <person name="Bucci V."/>
            <person name="Roberts B."/>
            <person name="Faith J."/>
            <person name="Norman J.M."/>
        </authorList>
    </citation>
    <scope>NUCLEOTIDE SEQUENCE</scope>
    <source>
        <strain evidence="1">VE303-04</strain>
    </source>
</reference>
<evidence type="ECO:0000313" key="3">
    <source>
        <dbReference type="Proteomes" id="UP001203136"/>
    </source>
</evidence>
<gene>
    <name evidence="1" type="ORF">K5I21_14725</name>
    <name evidence="2" type="ORF">PM006_01930</name>
</gene>
<sequence length="189" mass="21823">MSRCFEKMLVEQCAPTLSGIKPANLFRYCAGGGDAVRREIAYWDKELSQHGISVKIIKECPESESVLVYVYRKRWVEKILADPETVAFLKQKGYMMPGSCGFILQQLSNRLCAEKDFPHEIGVFLGYPLEDVIGFIENRGRNYTCCGFWKTYGDPREARHRFDRYRNCIRMCMNRFENGIPVIQLLAAV</sequence>
<reference evidence="2" key="2">
    <citation type="submission" date="2023-01" db="EMBL/GenBank/DDBJ databases">
        <title>Human gut microbiome strain richness.</title>
        <authorList>
            <person name="Chen-Liaw A."/>
        </authorList>
    </citation>
    <scope>NUCLEOTIDE SEQUENCE</scope>
    <source>
        <strain evidence="2">B1_m1001713B170214d0_201011</strain>
    </source>
</reference>
<name>A0AAW5F437_CLOSY</name>
<dbReference type="EMBL" id="JAINVB010000001">
    <property type="protein sequence ID" value="MCK0087106.1"/>
    <property type="molecule type" value="Genomic_DNA"/>
</dbReference>
<dbReference type="GeneID" id="57969644"/>
<dbReference type="Proteomes" id="UP001203136">
    <property type="component" value="Unassembled WGS sequence"/>
</dbReference>
<organism evidence="1 3">
    <name type="scientific">Clostridium symbiosum</name>
    <name type="common">Bacteroides symbiosus</name>
    <dbReference type="NCBI Taxonomy" id="1512"/>
    <lineage>
        <taxon>Bacteria</taxon>
        <taxon>Bacillati</taxon>
        <taxon>Bacillota</taxon>
        <taxon>Clostridia</taxon>
        <taxon>Lachnospirales</taxon>
        <taxon>Lachnospiraceae</taxon>
        <taxon>Otoolea</taxon>
    </lineage>
</organism>
<evidence type="ECO:0000313" key="1">
    <source>
        <dbReference type="EMBL" id="MCK0087106.1"/>
    </source>
</evidence>
<dbReference type="AlphaFoldDB" id="A0AAW5F437"/>
<dbReference type="InterPro" id="IPR024523">
    <property type="entry name" value="DUF3793"/>
</dbReference>